<evidence type="ECO:0000313" key="11">
    <source>
        <dbReference type="EMBL" id="GCC30041.1"/>
    </source>
</evidence>
<feature type="transmembrane region" description="Helical" evidence="8">
    <location>
        <begin position="572"/>
        <end position="599"/>
    </location>
</feature>
<dbReference type="Pfam" id="PF07648">
    <property type="entry name" value="Kazal_2"/>
    <property type="match status" value="1"/>
</dbReference>
<dbReference type="InterPro" id="IPR020846">
    <property type="entry name" value="MFS_dom"/>
</dbReference>
<protein>
    <recommendedName>
        <fullName evidence="8">Solute carrier organic anion transporter family member</fullName>
    </recommendedName>
</protein>
<dbReference type="GO" id="GO:0043252">
    <property type="term" value="P:sodium-independent organic anion transport"/>
    <property type="evidence" value="ECO:0007669"/>
    <property type="project" value="TreeGrafter"/>
</dbReference>
<evidence type="ECO:0000256" key="5">
    <source>
        <dbReference type="ARBA" id="ARBA00022989"/>
    </source>
</evidence>
<evidence type="ECO:0000256" key="8">
    <source>
        <dbReference type="RuleBase" id="RU362056"/>
    </source>
</evidence>
<dbReference type="InterPro" id="IPR002350">
    <property type="entry name" value="Kazal_dom"/>
</dbReference>
<comment type="caution">
    <text evidence="11">The sequence shown here is derived from an EMBL/GenBank/DDBJ whole genome shotgun (WGS) entry which is preliminary data.</text>
</comment>
<evidence type="ECO:0000256" key="6">
    <source>
        <dbReference type="ARBA" id="ARBA00023136"/>
    </source>
</evidence>
<feature type="transmembrane region" description="Helical" evidence="8">
    <location>
        <begin position="124"/>
        <end position="144"/>
    </location>
</feature>
<feature type="transmembrane region" description="Helical" evidence="8">
    <location>
        <begin position="182"/>
        <end position="206"/>
    </location>
</feature>
<keyword evidence="8" id="KW-0813">Transport</keyword>
<dbReference type="OMA" id="KCENEPF"/>
<keyword evidence="3" id="KW-1003">Cell membrane</keyword>
<evidence type="ECO:0000313" key="12">
    <source>
        <dbReference type="Proteomes" id="UP000287033"/>
    </source>
</evidence>
<dbReference type="PROSITE" id="PS50850">
    <property type="entry name" value="MFS"/>
    <property type="match status" value="1"/>
</dbReference>
<reference evidence="11 12" key="1">
    <citation type="journal article" date="2018" name="Nat. Ecol. Evol.">
        <title>Shark genomes provide insights into elasmobranch evolution and the origin of vertebrates.</title>
        <authorList>
            <person name="Hara Y"/>
            <person name="Yamaguchi K"/>
            <person name="Onimaru K"/>
            <person name="Kadota M"/>
            <person name="Koyanagi M"/>
            <person name="Keeley SD"/>
            <person name="Tatsumi K"/>
            <person name="Tanaka K"/>
            <person name="Motone F"/>
            <person name="Kageyama Y"/>
            <person name="Nozu R"/>
            <person name="Adachi N"/>
            <person name="Nishimura O"/>
            <person name="Nakagawa R"/>
            <person name="Tanegashima C"/>
            <person name="Kiyatake I"/>
            <person name="Matsumoto R"/>
            <person name="Murakumo K"/>
            <person name="Nishida K"/>
            <person name="Terakita A"/>
            <person name="Kuratani S"/>
            <person name="Sato K"/>
            <person name="Hyodo S Kuraku.S."/>
        </authorList>
    </citation>
    <scope>NUCLEOTIDE SEQUENCE [LARGE SCALE GENOMIC DNA]</scope>
</reference>
<keyword evidence="6 8" id="KW-0472">Membrane</keyword>
<evidence type="ECO:0000259" key="9">
    <source>
        <dbReference type="PROSITE" id="PS50850"/>
    </source>
</evidence>
<evidence type="ECO:0000256" key="7">
    <source>
        <dbReference type="ARBA" id="ARBA00023157"/>
    </source>
</evidence>
<evidence type="ECO:0000256" key="4">
    <source>
        <dbReference type="ARBA" id="ARBA00022692"/>
    </source>
</evidence>
<dbReference type="Proteomes" id="UP000287033">
    <property type="component" value="Unassembled WGS sequence"/>
</dbReference>
<keyword evidence="5 8" id="KW-1133">Transmembrane helix</keyword>
<organism evidence="11 12">
    <name type="scientific">Chiloscyllium punctatum</name>
    <name type="common">Brownbanded bambooshark</name>
    <name type="synonym">Hemiscyllium punctatum</name>
    <dbReference type="NCBI Taxonomy" id="137246"/>
    <lineage>
        <taxon>Eukaryota</taxon>
        <taxon>Metazoa</taxon>
        <taxon>Chordata</taxon>
        <taxon>Craniata</taxon>
        <taxon>Vertebrata</taxon>
        <taxon>Chondrichthyes</taxon>
        <taxon>Elasmobranchii</taxon>
        <taxon>Galeomorphii</taxon>
        <taxon>Galeoidea</taxon>
        <taxon>Orectolobiformes</taxon>
        <taxon>Hemiscylliidae</taxon>
        <taxon>Chiloscyllium</taxon>
    </lineage>
</organism>
<name>A0A401SI16_CHIPU</name>
<dbReference type="STRING" id="137246.A0A401SI16"/>
<feature type="transmembrane region" description="Helical" evidence="8">
    <location>
        <begin position="92"/>
        <end position="112"/>
    </location>
</feature>
<dbReference type="EMBL" id="BEZZ01000279">
    <property type="protein sequence ID" value="GCC30041.1"/>
    <property type="molecule type" value="Genomic_DNA"/>
</dbReference>
<feature type="domain" description="Kazal-like" evidence="10">
    <location>
        <begin position="454"/>
        <end position="509"/>
    </location>
</feature>
<evidence type="ECO:0000256" key="1">
    <source>
        <dbReference type="ARBA" id="ARBA00004651"/>
    </source>
</evidence>
<dbReference type="InterPro" id="IPR004156">
    <property type="entry name" value="OATP"/>
</dbReference>
<feature type="transmembrane region" description="Helical" evidence="8">
    <location>
        <begin position="58"/>
        <end position="80"/>
    </location>
</feature>
<feature type="transmembrane region" description="Helical" evidence="8">
    <location>
        <begin position="619"/>
        <end position="642"/>
    </location>
</feature>
<sequence>MDNPAFITDDNLNVEQNSKQENVAQIEVPKQEIEEGPCGWGRFTPSWIQCCNNPKGYLVFYSLLGIIQGTLVNGLVNINITTIEKRYNLNSFTTGVISTGYDMSFCVLCLFVSYYGQKGHKPRWLAFSSFMLGLGSLVFCLPHFTSGLYNYGAQIRDTCTTPHSNTSIPACVTSTATKSSSFLLVFLLGQLLHGVGGTPLYTLGTAHIDDSVSIEKSSLYIGIGSGMSVLGPAFGYILGGQLLDIYIDVNRISKVPLMPDDPRWLGAWWIGFLLCWILAWCLVVPLTCFPKHLPGTAEVQLRKVSQAHSGVNTKAFLKPNFGESFKDFFVVLLLLLKNPVFIFLVIAGTTEALVITGFVTFMPKFIENQFGLTASLAAILGGAVLIPGAFIGQVIGGLIISKMKLQCRDVMRMGAVTCILSLLCALVFVFAKCSNHPFAGVNQDYNFNSTAEKIDLVAPCNKECHCIRSFFNPVCGSNNVQYFSACYAGCTNATKAGGTPIYQNCSCIQQVENTFAAQEGKCGSSCGKLPMFMGLFLLAIFFTFMTSTPITTSVLRSVPDNQRSFSLGIQWLFVRILGTIPGPILFGTVIDLSCVLWNMDACGVKGACWTYDNPKMASLITAIGTSAKMISIIALVAASLLYKPPQISEVAEQTTDQPVQRWKSWAKTKF</sequence>
<dbReference type="SUPFAM" id="SSF103473">
    <property type="entry name" value="MFS general substrate transporter"/>
    <property type="match status" value="1"/>
</dbReference>
<feature type="domain" description="Major facilitator superfamily (MFS) profile" evidence="9">
    <location>
        <begin position="58"/>
        <end position="646"/>
    </location>
</feature>
<comment type="subcellular location">
    <subcellularLocation>
        <location evidence="1 8">Cell membrane</location>
        <topology evidence="1 8">Multi-pass membrane protein</topology>
    </subcellularLocation>
</comment>
<dbReference type="GO" id="GO:0015347">
    <property type="term" value="F:sodium-independent organic anion transmembrane transporter activity"/>
    <property type="evidence" value="ECO:0007669"/>
    <property type="project" value="TreeGrafter"/>
</dbReference>
<dbReference type="SUPFAM" id="SSF100895">
    <property type="entry name" value="Kazal-type serine protease inhibitors"/>
    <property type="match status" value="1"/>
</dbReference>
<proteinExistence type="inferred from homology"/>
<comment type="similarity">
    <text evidence="2 8">Belongs to the organo anion transporter (TC 2.A.60) family.</text>
</comment>
<feature type="transmembrane region" description="Helical" evidence="8">
    <location>
        <begin position="218"/>
        <end position="238"/>
    </location>
</feature>
<dbReference type="OrthoDB" id="5062115at2759"/>
<keyword evidence="12" id="KW-1185">Reference proteome</keyword>
<keyword evidence="7" id="KW-1015">Disulfide bond</keyword>
<dbReference type="GO" id="GO:0006811">
    <property type="term" value="P:monoatomic ion transport"/>
    <property type="evidence" value="ECO:0007669"/>
    <property type="project" value="UniProtKB-KW"/>
</dbReference>
<dbReference type="NCBIfam" id="TIGR00805">
    <property type="entry name" value="oat"/>
    <property type="match status" value="1"/>
</dbReference>
<dbReference type="AlphaFoldDB" id="A0A401SI16"/>
<dbReference type="Pfam" id="PF03137">
    <property type="entry name" value="OATP"/>
    <property type="match status" value="1"/>
</dbReference>
<feature type="transmembrane region" description="Helical" evidence="8">
    <location>
        <begin position="531"/>
        <end position="551"/>
    </location>
</feature>
<dbReference type="GO" id="GO:0016323">
    <property type="term" value="C:basolateral plasma membrane"/>
    <property type="evidence" value="ECO:0007669"/>
    <property type="project" value="TreeGrafter"/>
</dbReference>
<evidence type="ECO:0000256" key="3">
    <source>
        <dbReference type="ARBA" id="ARBA00022475"/>
    </source>
</evidence>
<evidence type="ECO:0000259" key="10">
    <source>
        <dbReference type="PROSITE" id="PS51465"/>
    </source>
</evidence>
<dbReference type="InterPro" id="IPR036058">
    <property type="entry name" value="Kazal_dom_sf"/>
</dbReference>
<feature type="transmembrane region" description="Helical" evidence="8">
    <location>
        <begin position="267"/>
        <end position="289"/>
    </location>
</feature>
<evidence type="ECO:0000256" key="2">
    <source>
        <dbReference type="ARBA" id="ARBA00009657"/>
    </source>
</evidence>
<keyword evidence="8" id="KW-0406">Ion transport</keyword>
<keyword evidence="4 8" id="KW-0812">Transmembrane</keyword>
<feature type="transmembrane region" description="Helical" evidence="8">
    <location>
        <begin position="374"/>
        <end position="401"/>
    </location>
</feature>
<accession>A0A401SI16</accession>
<gene>
    <name evidence="11" type="ORF">chiPu_0008485</name>
</gene>
<feature type="transmembrane region" description="Helical" evidence="8">
    <location>
        <begin position="340"/>
        <end position="362"/>
    </location>
</feature>
<dbReference type="PANTHER" id="PTHR11388:SF160">
    <property type="entry name" value="SOLUTE CARRIER ORGANIC ANION TRANSPORTER FAMILY MEMBER"/>
    <property type="match status" value="1"/>
</dbReference>
<dbReference type="PROSITE" id="PS51465">
    <property type="entry name" value="KAZAL_2"/>
    <property type="match status" value="1"/>
</dbReference>
<dbReference type="PANTHER" id="PTHR11388">
    <property type="entry name" value="ORGANIC ANION TRANSPORTER"/>
    <property type="match status" value="1"/>
</dbReference>
<feature type="transmembrane region" description="Helical" evidence="8">
    <location>
        <begin position="413"/>
        <end position="431"/>
    </location>
</feature>
<dbReference type="Gene3D" id="1.20.1250.20">
    <property type="entry name" value="MFS general substrate transporter like domains"/>
    <property type="match status" value="1"/>
</dbReference>
<dbReference type="InterPro" id="IPR036259">
    <property type="entry name" value="MFS_trans_sf"/>
</dbReference>